<dbReference type="SUPFAM" id="SSF75420">
    <property type="entry name" value="YhbC-like, N-terminal domain"/>
    <property type="match status" value="1"/>
</dbReference>
<keyword evidence="1 3" id="KW-0963">Cytoplasm</keyword>
<proteinExistence type="inferred from homology"/>
<dbReference type="CDD" id="cd01734">
    <property type="entry name" value="YlxS_C"/>
    <property type="match status" value="1"/>
</dbReference>
<dbReference type="InterPro" id="IPR036847">
    <property type="entry name" value="RimP_C_sf"/>
</dbReference>
<dbReference type="PANTHER" id="PTHR33867:SF1">
    <property type="entry name" value="RIBOSOME MATURATION FACTOR RIMP"/>
    <property type="match status" value="1"/>
</dbReference>
<dbReference type="RefSeq" id="WP_058694272.1">
    <property type="nucleotide sequence ID" value="NZ_CABJDW020000008.1"/>
</dbReference>
<dbReference type="Pfam" id="PF17384">
    <property type="entry name" value="DUF150_C"/>
    <property type="match status" value="1"/>
</dbReference>
<protein>
    <recommendedName>
        <fullName evidence="3">Ribosome maturation factor RimP</fullName>
    </recommendedName>
</protein>
<organism evidence="6 7">
    <name type="scientific">Eubacterium maltosivorans</name>
    <dbReference type="NCBI Taxonomy" id="2041044"/>
    <lineage>
        <taxon>Bacteria</taxon>
        <taxon>Bacillati</taxon>
        <taxon>Bacillota</taxon>
        <taxon>Clostridia</taxon>
        <taxon>Eubacteriales</taxon>
        <taxon>Eubacteriaceae</taxon>
        <taxon>Eubacterium</taxon>
    </lineage>
</organism>
<dbReference type="SUPFAM" id="SSF74942">
    <property type="entry name" value="YhbC-like, C-terminal domain"/>
    <property type="match status" value="1"/>
</dbReference>
<evidence type="ECO:0000313" key="7">
    <source>
        <dbReference type="Proteomes" id="UP000218387"/>
    </source>
</evidence>
<dbReference type="InterPro" id="IPR035956">
    <property type="entry name" value="RimP_N_sf"/>
</dbReference>
<feature type="domain" description="Ribosome maturation factor RimP N-terminal" evidence="4">
    <location>
        <begin position="13"/>
        <end position="85"/>
    </location>
</feature>
<accession>A0A2A5T9Y0</accession>
<evidence type="ECO:0000256" key="2">
    <source>
        <dbReference type="ARBA" id="ARBA00022517"/>
    </source>
</evidence>
<evidence type="ECO:0000256" key="3">
    <source>
        <dbReference type="HAMAP-Rule" id="MF_01077"/>
    </source>
</evidence>
<keyword evidence="2 3" id="KW-0690">Ribosome biogenesis</keyword>
<comment type="subcellular location">
    <subcellularLocation>
        <location evidence="3">Cytoplasm</location>
    </subcellularLocation>
</comment>
<evidence type="ECO:0000259" key="4">
    <source>
        <dbReference type="Pfam" id="PF02576"/>
    </source>
</evidence>
<comment type="similarity">
    <text evidence="3">Belongs to the RimP family.</text>
</comment>
<reference evidence="6 7" key="1">
    <citation type="submission" date="2018-05" db="EMBL/GenBank/DDBJ databases">
        <title>Genome comparison of Eubacterium sp.</title>
        <authorList>
            <person name="Feng Y."/>
            <person name="Sanchez-Andrea I."/>
            <person name="Stams A.J.M."/>
            <person name="De Vos W.M."/>
        </authorList>
    </citation>
    <scope>NUCLEOTIDE SEQUENCE [LARGE SCALE GENOMIC DNA]</scope>
    <source>
        <strain evidence="6 7">YI</strain>
    </source>
</reference>
<dbReference type="KEGG" id="emt:CPZ25_004760"/>
<dbReference type="Gene3D" id="2.30.30.180">
    <property type="entry name" value="Ribosome maturation factor RimP, C-terminal domain"/>
    <property type="match status" value="1"/>
</dbReference>
<dbReference type="AlphaFoldDB" id="A0A2A5T9Y0"/>
<dbReference type="PANTHER" id="PTHR33867">
    <property type="entry name" value="RIBOSOME MATURATION FACTOR RIMP"/>
    <property type="match status" value="1"/>
</dbReference>
<gene>
    <name evidence="3" type="primary">rimP</name>
    <name evidence="6" type="ORF">CPZ25_004760</name>
</gene>
<name>A0A2A5T9Y0_EUBML</name>
<dbReference type="Pfam" id="PF02576">
    <property type="entry name" value="RimP_N"/>
    <property type="match status" value="1"/>
</dbReference>
<evidence type="ECO:0000259" key="5">
    <source>
        <dbReference type="Pfam" id="PF17384"/>
    </source>
</evidence>
<dbReference type="GO" id="GO:0005829">
    <property type="term" value="C:cytosol"/>
    <property type="evidence" value="ECO:0007669"/>
    <property type="project" value="TreeGrafter"/>
</dbReference>
<dbReference type="EMBL" id="CP029487">
    <property type="protein sequence ID" value="QCT70665.1"/>
    <property type="molecule type" value="Genomic_DNA"/>
</dbReference>
<evidence type="ECO:0000313" key="6">
    <source>
        <dbReference type="EMBL" id="QCT70665.1"/>
    </source>
</evidence>
<dbReference type="Gene3D" id="3.30.300.70">
    <property type="entry name" value="RimP-like superfamily, N-terminal"/>
    <property type="match status" value="1"/>
</dbReference>
<dbReference type="HAMAP" id="MF_01077">
    <property type="entry name" value="RimP"/>
    <property type="match status" value="1"/>
</dbReference>
<sequence>MKKQSKESMLEELIAPVVEAEGYECVDVTFEKAGKDWVLTAYIDGPNGIGLDDCEAVSRKLSDLMDEKDPIEQSYLLEVSSPGIDRPLKKEKDFVRNMDKRIVVNFYAPVNGSKQLSGILKGYNGATLTLQLDSEEMMELEMSAVSKVAPEIEF</sequence>
<dbReference type="GO" id="GO:0006412">
    <property type="term" value="P:translation"/>
    <property type="evidence" value="ECO:0007669"/>
    <property type="project" value="TreeGrafter"/>
</dbReference>
<dbReference type="InterPro" id="IPR028998">
    <property type="entry name" value="RimP_C"/>
</dbReference>
<dbReference type="InterPro" id="IPR003728">
    <property type="entry name" value="Ribosome_maturation_RimP"/>
</dbReference>
<evidence type="ECO:0000256" key="1">
    <source>
        <dbReference type="ARBA" id="ARBA00022490"/>
    </source>
</evidence>
<dbReference type="InterPro" id="IPR028989">
    <property type="entry name" value="RimP_N"/>
</dbReference>
<feature type="domain" description="Ribosome maturation factor RimP C-terminal" evidence="5">
    <location>
        <begin position="88"/>
        <end position="154"/>
    </location>
</feature>
<keyword evidence="7" id="KW-1185">Reference proteome</keyword>
<comment type="function">
    <text evidence="3">Required for maturation of 30S ribosomal subunits.</text>
</comment>
<dbReference type="GO" id="GO:0000028">
    <property type="term" value="P:ribosomal small subunit assembly"/>
    <property type="evidence" value="ECO:0007669"/>
    <property type="project" value="TreeGrafter"/>
</dbReference>
<dbReference type="Proteomes" id="UP000218387">
    <property type="component" value="Chromosome"/>
</dbReference>
<dbReference type="FunFam" id="3.30.300.70:FF:000001">
    <property type="entry name" value="Ribosome maturation factor RimP"/>
    <property type="match status" value="1"/>
</dbReference>